<dbReference type="STRING" id="930146.SAMN05192533_102262"/>
<dbReference type="EMBL" id="FOBW01000002">
    <property type="protein sequence ID" value="SEM34564.1"/>
    <property type="molecule type" value="Genomic_DNA"/>
</dbReference>
<evidence type="ECO:0000256" key="2">
    <source>
        <dbReference type="SAM" id="Phobius"/>
    </source>
</evidence>
<keyword evidence="2" id="KW-0472">Membrane</keyword>
<gene>
    <name evidence="3" type="ORF">SAMN05192533_102262</name>
</gene>
<evidence type="ECO:0000313" key="3">
    <source>
        <dbReference type="EMBL" id="SEM34564.1"/>
    </source>
</evidence>
<accession>A0A1H7XLQ0</accession>
<keyword evidence="1" id="KW-0175">Coiled coil</keyword>
<keyword evidence="4" id="KW-1185">Reference proteome</keyword>
<dbReference type="Gene3D" id="1.20.5.340">
    <property type="match status" value="1"/>
</dbReference>
<dbReference type="AlphaFoldDB" id="A0A1H7XLQ0"/>
<organism evidence="3 4">
    <name type="scientific">Mesobacillus persicus</name>
    <dbReference type="NCBI Taxonomy" id="930146"/>
    <lineage>
        <taxon>Bacteria</taxon>
        <taxon>Bacillati</taxon>
        <taxon>Bacillota</taxon>
        <taxon>Bacilli</taxon>
        <taxon>Bacillales</taxon>
        <taxon>Bacillaceae</taxon>
        <taxon>Mesobacillus</taxon>
    </lineage>
</organism>
<evidence type="ECO:0000256" key="1">
    <source>
        <dbReference type="SAM" id="Coils"/>
    </source>
</evidence>
<reference evidence="4" key="1">
    <citation type="submission" date="2016-10" db="EMBL/GenBank/DDBJ databases">
        <authorList>
            <person name="Varghese N."/>
            <person name="Submissions S."/>
        </authorList>
    </citation>
    <scope>NUCLEOTIDE SEQUENCE [LARGE SCALE GENOMIC DNA]</scope>
    <source>
        <strain evidence="4">B48,IBRC-M 10115,DSM 25386,CECT 8001</strain>
    </source>
</reference>
<name>A0A1H7XLQ0_9BACI</name>
<keyword evidence="2" id="KW-0812">Transmembrane</keyword>
<protein>
    <submittedName>
        <fullName evidence="3">Uncharacterized protein</fullName>
    </submittedName>
</protein>
<feature type="coiled-coil region" evidence="1">
    <location>
        <begin position="53"/>
        <end position="115"/>
    </location>
</feature>
<evidence type="ECO:0000313" key="4">
    <source>
        <dbReference type="Proteomes" id="UP000198553"/>
    </source>
</evidence>
<dbReference type="Proteomes" id="UP000198553">
    <property type="component" value="Unassembled WGS sequence"/>
</dbReference>
<proteinExistence type="predicted"/>
<sequence>MESINHLKNRQNLQHQRVVNNVEPTQITALATAVATILGIITGFILKKRTQDVNNFNQVINQMRETISGLEKRIASLEAKNGELAERLQVEMAKSSRLEAENEYLKREVKELEFEIAEMKG</sequence>
<keyword evidence="2" id="KW-1133">Transmembrane helix</keyword>
<feature type="transmembrane region" description="Helical" evidence="2">
    <location>
        <begin position="27"/>
        <end position="46"/>
    </location>
</feature>